<dbReference type="InterPro" id="IPR039582">
    <property type="entry name" value="THTPA"/>
</dbReference>
<protein>
    <recommendedName>
        <fullName evidence="1">CYTH domain-containing protein</fullName>
    </recommendedName>
</protein>
<proteinExistence type="predicted"/>
<evidence type="ECO:0000259" key="1">
    <source>
        <dbReference type="SMART" id="SM01118"/>
    </source>
</evidence>
<dbReference type="PANTHER" id="PTHR14586">
    <property type="entry name" value="THIAMINE-TRIPHOSPHATASE"/>
    <property type="match status" value="1"/>
</dbReference>
<dbReference type="AlphaFoldDB" id="A0AB34ICT0"/>
<dbReference type="GO" id="GO:0000287">
    <property type="term" value="F:magnesium ion binding"/>
    <property type="evidence" value="ECO:0007669"/>
    <property type="project" value="TreeGrafter"/>
</dbReference>
<organism evidence="2 3">
    <name type="scientific">Prymnesium parvum</name>
    <name type="common">Toxic golden alga</name>
    <dbReference type="NCBI Taxonomy" id="97485"/>
    <lineage>
        <taxon>Eukaryota</taxon>
        <taxon>Haptista</taxon>
        <taxon>Haptophyta</taxon>
        <taxon>Prymnesiophyceae</taxon>
        <taxon>Prymnesiales</taxon>
        <taxon>Prymnesiaceae</taxon>
        <taxon>Prymnesium</taxon>
    </lineage>
</organism>
<evidence type="ECO:0000313" key="3">
    <source>
        <dbReference type="Proteomes" id="UP001515480"/>
    </source>
</evidence>
<gene>
    <name evidence="2" type="ORF">AB1Y20_016259</name>
</gene>
<dbReference type="GO" id="GO:0050333">
    <property type="term" value="F:thiamine triphosphate phosphatase activity"/>
    <property type="evidence" value="ECO:0007669"/>
    <property type="project" value="InterPro"/>
</dbReference>
<sequence>MLSSLLLHEAASLLRLSRLRVRMSSAPPLIEVERKFEASLLAEDLEAAVVRLGGSLEGSVRFTDVYFDTEDCLLTRDDVWLRRRDEQWELKVPVEEEAHRSGGERTVFHETTRAKLRLGICAIDVDVASFGLSVVEIEVMCAHAAEVAAAEAEIERVAAAIGVAPLAKGRGGKLETYIRRFCPAVEAQLVEAGVLQPSDGGE</sequence>
<comment type="caution">
    <text evidence="2">The sequence shown here is derived from an EMBL/GenBank/DDBJ whole genome shotgun (WGS) entry which is preliminary data.</text>
</comment>
<dbReference type="PANTHER" id="PTHR14586:SF1">
    <property type="entry name" value="THIAMINE-TRIPHOSPHATASE"/>
    <property type="match status" value="1"/>
</dbReference>
<dbReference type="InterPro" id="IPR033469">
    <property type="entry name" value="CYTH-like_dom_sf"/>
</dbReference>
<evidence type="ECO:0000313" key="2">
    <source>
        <dbReference type="EMBL" id="KAL1496297.1"/>
    </source>
</evidence>
<dbReference type="SUPFAM" id="SSF55154">
    <property type="entry name" value="CYTH-like phosphatases"/>
    <property type="match status" value="1"/>
</dbReference>
<dbReference type="InterPro" id="IPR023577">
    <property type="entry name" value="CYTH_domain"/>
</dbReference>
<dbReference type="Pfam" id="PF01928">
    <property type="entry name" value="CYTH"/>
    <property type="match status" value="1"/>
</dbReference>
<dbReference type="Proteomes" id="UP001515480">
    <property type="component" value="Unassembled WGS sequence"/>
</dbReference>
<feature type="domain" description="CYTH" evidence="1">
    <location>
        <begin position="29"/>
        <end position="179"/>
    </location>
</feature>
<name>A0AB34ICT0_PRYPA</name>
<dbReference type="GO" id="GO:0042357">
    <property type="term" value="P:thiamine diphosphate metabolic process"/>
    <property type="evidence" value="ECO:0007669"/>
    <property type="project" value="TreeGrafter"/>
</dbReference>
<reference evidence="2 3" key="1">
    <citation type="journal article" date="2024" name="Science">
        <title>Giant polyketide synthase enzymes in the biosynthesis of giant marine polyether toxins.</title>
        <authorList>
            <person name="Fallon T.R."/>
            <person name="Shende V.V."/>
            <person name="Wierzbicki I.H."/>
            <person name="Pendleton A.L."/>
            <person name="Watervoot N.F."/>
            <person name="Auber R.P."/>
            <person name="Gonzalez D.J."/>
            <person name="Wisecaver J.H."/>
            <person name="Moore B.S."/>
        </authorList>
    </citation>
    <scope>NUCLEOTIDE SEQUENCE [LARGE SCALE GENOMIC DNA]</scope>
    <source>
        <strain evidence="2 3">12B1</strain>
    </source>
</reference>
<dbReference type="EMBL" id="JBGBPQ010000029">
    <property type="protein sequence ID" value="KAL1496297.1"/>
    <property type="molecule type" value="Genomic_DNA"/>
</dbReference>
<dbReference type="SMART" id="SM01118">
    <property type="entry name" value="CYTH"/>
    <property type="match status" value="1"/>
</dbReference>
<dbReference type="Gene3D" id="2.40.320.10">
    <property type="entry name" value="Hypothetical Protein Pfu-838710-001"/>
    <property type="match status" value="2"/>
</dbReference>
<accession>A0AB34ICT0</accession>
<keyword evidence="3" id="KW-1185">Reference proteome</keyword>